<evidence type="ECO:0000256" key="5">
    <source>
        <dbReference type="ARBA" id="ARBA00022960"/>
    </source>
</evidence>
<evidence type="ECO:0000313" key="10">
    <source>
        <dbReference type="Proteomes" id="UP000184310"/>
    </source>
</evidence>
<feature type="transmembrane region" description="Helical" evidence="8">
    <location>
        <begin position="99"/>
        <end position="117"/>
    </location>
</feature>
<dbReference type="Pfam" id="PF04093">
    <property type="entry name" value="MreD"/>
    <property type="match status" value="1"/>
</dbReference>
<dbReference type="PIRSF" id="PIRSF037497">
    <property type="entry name" value="MreD_Clostridium/Treponema_prd"/>
    <property type="match status" value="1"/>
</dbReference>
<gene>
    <name evidence="9" type="ORF">SAMN02745163_00384</name>
</gene>
<evidence type="ECO:0000256" key="8">
    <source>
        <dbReference type="SAM" id="Phobius"/>
    </source>
</evidence>
<keyword evidence="3" id="KW-1003">Cell membrane</keyword>
<dbReference type="Proteomes" id="UP000184310">
    <property type="component" value="Unassembled WGS sequence"/>
</dbReference>
<keyword evidence="4 8" id="KW-0812">Transmembrane</keyword>
<evidence type="ECO:0000313" key="9">
    <source>
        <dbReference type="EMBL" id="SHI49219.1"/>
    </source>
</evidence>
<proteinExistence type="inferred from homology"/>
<dbReference type="OrthoDB" id="9796616at2"/>
<sequence length="165" mass="19096">MKRFVLILLCLFFLVLDNTLMPFVGIKGCFPSLLFVFAILFSIVNGYYEAILIGSFSGIIQDIYFLNVFGINSITNLLLCLLAAYIGENILKHKKLVPVIFTLVITAVKYILVYILYRATNIKMNFDGIIIMPVYNMIIALLMYSWIYKISNKPYMKTEWKFNEK</sequence>
<dbReference type="NCBIfam" id="TIGR03426">
    <property type="entry name" value="shape_MreD"/>
    <property type="match status" value="1"/>
</dbReference>
<keyword evidence="6 8" id="KW-1133">Transmembrane helix</keyword>
<dbReference type="EMBL" id="FQZB01000003">
    <property type="protein sequence ID" value="SHI49219.1"/>
    <property type="molecule type" value="Genomic_DNA"/>
</dbReference>
<keyword evidence="10" id="KW-1185">Reference proteome</keyword>
<dbReference type="GO" id="GO:0008360">
    <property type="term" value="P:regulation of cell shape"/>
    <property type="evidence" value="ECO:0007669"/>
    <property type="project" value="UniProtKB-KW"/>
</dbReference>
<comment type="similarity">
    <text evidence="2">Belongs to the MreD family.</text>
</comment>
<feature type="transmembrane region" description="Helical" evidence="8">
    <location>
        <begin position="129"/>
        <end position="147"/>
    </location>
</feature>
<evidence type="ECO:0000256" key="1">
    <source>
        <dbReference type="ARBA" id="ARBA00004651"/>
    </source>
</evidence>
<dbReference type="InterPro" id="IPR017225">
    <property type="entry name" value="Cell_shape_determin_MreD_prd"/>
</dbReference>
<name>A0A1M6BKG8_9CLOT</name>
<dbReference type="STRING" id="1121302.SAMN02745163_00384"/>
<dbReference type="AlphaFoldDB" id="A0A1M6BKG8"/>
<comment type="subcellular location">
    <subcellularLocation>
        <location evidence="1">Cell membrane</location>
        <topology evidence="1">Multi-pass membrane protein</topology>
    </subcellularLocation>
</comment>
<reference evidence="9 10" key="1">
    <citation type="submission" date="2016-11" db="EMBL/GenBank/DDBJ databases">
        <authorList>
            <person name="Jaros S."/>
            <person name="Januszkiewicz K."/>
            <person name="Wedrychowicz H."/>
        </authorList>
    </citation>
    <scope>NUCLEOTIDE SEQUENCE [LARGE SCALE GENOMIC DNA]</scope>
    <source>
        <strain evidence="9 10">DSM 21758</strain>
    </source>
</reference>
<feature type="transmembrane region" description="Helical" evidence="8">
    <location>
        <begin position="64"/>
        <end position="87"/>
    </location>
</feature>
<evidence type="ECO:0000256" key="3">
    <source>
        <dbReference type="ARBA" id="ARBA00022475"/>
    </source>
</evidence>
<dbReference type="RefSeq" id="WP_072984720.1">
    <property type="nucleotide sequence ID" value="NZ_FQZB01000003.1"/>
</dbReference>
<organism evidence="9 10">
    <name type="scientific">Clostridium cavendishii DSM 21758</name>
    <dbReference type="NCBI Taxonomy" id="1121302"/>
    <lineage>
        <taxon>Bacteria</taxon>
        <taxon>Bacillati</taxon>
        <taxon>Bacillota</taxon>
        <taxon>Clostridia</taxon>
        <taxon>Eubacteriales</taxon>
        <taxon>Clostridiaceae</taxon>
        <taxon>Clostridium</taxon>
    </lineage>
</organism>
<dbReference type="InterPro" id="IPR007227">
    <property type="entry name" value="Cell_shape_determining_MreD"/>
</dbReference>
<accession>A0A1M6BKG8</accession>
<evidence type="ECO:0000256" key="2">
    <source>
        <dbReference type="ARBA" id="ARBA00007776"/>
    </source>
</evidence>
<protein>
    <submittedName>
        <fullName evidence="9">Rod shape-determining protein MreD</fullName>
    </submittedName>
</protein>
<evidence type="ECO:0000256" key="4">
    <source>
        <dbReference type="ARBA" id="ARBA00022692"/>
    </source>
</evidence>
<evidence type="ECO:0000256" key="6">
    <source>
        <dbReference type="ARBA" id="ARBA00022989"/>
    </source>
</evidence>
<keyword evidence="7 8" id="KW-0472">Membrane</keyword>
<dbReference type="GO" id="GO:0005886">
    <property type="term" value="C:plasma membrane"/>
    <property type="evidence" value="ECO:0007669"/>
    <property type="project" value="UniProtKB-SubCell"/>
</dbReference>
<evidence type="ECO:0000256" key="7">
    <source>
        <dbReference type="ARBA" id="ARBA00023136"/>
    </source>
</evidence>
<feature type="transmembrane region" description="Helical" evidence="8">
    <location>
        <begin position="32"/>
        <end position="52"/>
    </location>
</feature>
<keyword evidence="5" id="KW-0133">Cell shape</keyword>